<sequence length="104" mass="11130">MSWIRACSADELDDGDALQLPTDPPVAVFKADGEFYALDDTCTHGLSSLADGYVDGAQVECAWHLAKFDLRTGAALSLPATKPLCTYRVRVDGGDVSVEVPDRV</sequence>
<dbReference type="PANTHER" id="PTHR21496">
    <property type="entry name" value="FERREDOXIN-RELATED"/>
    <property type="match status" value="1"/>
</dbReference>
<evidence type="ECO:0000256" key="4">
    <source>
        <dbReference type="ARBA" id="ARBA00023014"/>
    </source>
</evidence>
<organism evidence="6 7">
    <name type="scientific">Lentzea cavernae</name>
    <dbReference type="NCBI Taxonomy" id="2020703"/>
    <lineage>
        <taxon>Bacteria</taxon>
        <taxon>Bacillati</taxon>
        <taxon>Actinomycetota</taxon>
        <taxon>Actinomycetes</taxon>
        <taxon>Pseudonocardiales</taxon>
        <taxon>Pseudonocardiaceae</taxon>
        <taxon>Lentzea</taxon>
    </lineage>
</organism>
<proteinExistence type="predicted"/>
<evidence type="ECO:0000313" key="7">
    <source>
        <dbReference type="Proteomes" id="UP000605568"/>
    </source>
</evidence>
<dbReference type="SUPFAM" id="SSF50022">
    <property type="entry name" value="ISP domain"/>
    <property type="match status" value="1"/>
</dbReference>
<reference evidence="7" key="1">
    <citation type="journal article" date="2019" name="Int. J. Syst. Evol. Microbiol.">
        <title>The Global Catalogue of Microorganisms (GCM) 10K type strain sequencing project: providing services to taxonomists for standard genome sequencing and annotation.</title>
        <authorList>
            <consortium name="The Broad Institute Genomics Platform"/>
            <consortium name="The Broad Institute Genome Sequencing Center for Infectious Disease"/>
            <person name="Wu L."/>
            <person name="Ma J."/>
        </authorList>
    </citation>
    <scope>NUCLEOTIDE SEQUENCE [LARGE SCALE GENOMIC DNA]</scope>
    <source>
        <strain evidence="7">CGMCC 4.7367</strain>
    </source>
</reference>
<keyword evidence="1" id="KW-0001">2Fe-2S</keyword>
<accession>A0ABQ3MG30</accession>
<evidence type="ECO:0000259" key="5">
    <source>
        <dbReference type="PROSITE" id="PS51296"/>
    </source>
</evidence>
<dbReference type="PANTHER" id="PTHR21496:SF23">
    <property type="entry name" value="3-PHENYLPROPIONATE_CINNAMIC ACID DIOXYGENASE FERREDOXIN SUBUNIT"/>
    <property type="match status" value="1"/>
</dbReference>
<evidence type="ECO:0000256" key="3">
    <source>
        <dbReference type="ARBA" id="ARBA00023004"/>
    </source>
</evidence>
<evidence type="ECO:0000256" key="2">
    <source>
        <dbReference type="ARBA" id="ARBA00022723"/>
    </source>
</evidence>
<dbReference type="EMBL" id="BNAR01000002">
    <property type="protein sequence ID" value="GHH34727.1"/>
    <property type="molecule type" value="Genomic_DNA"/>
</dbReference>
<keyword evidence="7" id="KW-1185">Reference proteome</keyword>
<keyword evidence="2" id="KW-0479">Metal-binding</keyword>
<feature type="domain" description="Rieske" evidence="5">
    <location>
        <begin position="3"/>
        <end position="98"/>
    </location>
</feature>
<dbReference type="PROSITE" id="PS51296">
    <property type="entry name" value="RIESKE"/>
    <property type="match status" value="1"/>
</dbReference>
<comment type="caution">
    <text evidence="6">The sequence shown here is derived from an EMBL/GenBank/DDBJ whole genome shotgun (WGS) entry which is preliminary data.</text>
</comment>
<dbReference type="Pfam" id="PF00355">
    <property type="entry name" value="Rieske"/>
    <property type="match status" value="1"/>
</dbReference>
<keyword evidence="6" id="KW-0560">Oxidoreductase</keyword>
<dbReference type="CDD" id="cd03528">
    <property type="entry name" value="Rieske_RO_ferredoxin"/>
    <property type="match status" value="1"/>
</dbReference>
<dbReference type="NCBIfam" id="NF007422">
    <property type="entry name" value="PRK09965.1"/>
    <property type="match status" value="1"/>
</dbReference>
<name>A0ABQ3MG30_9PSEU</name>
<dbReference type="Gene3D" id="2.102.10.10">
    <property type="entry name" value="Rieske [2Fe-2S] iron-sulphur domain"/>
    <property type="match status" value="1"/>
</dbReference>
<evidence type="ECO:0000256" key="1">
    <source>
        <dbReference type="ARBA" id="ARBA00022714"/>
    </source>
</evidence>
<dbReference type="RefSeq" id="WP_191297456.1">
    <property type="nucleotide sequence ID" value="NZ_BNAR01000002.1"/>
</dbReference>
<dbReference type="InterPro" id="IPR036922">
    <property type="entry name" value="Rieske_2Fe-2S_sf"/>
</dbReference>
<dbReference type="GO" id="GO:0051213">
    <property type="term" value="F:dioxygenase activity"/>
    <property type="evidence" value="ECO:0007669"/>
    <property type="project" value="UniProtKB-KW"/>
</dbReference>
<protein>
    <submittedName>
        <fullName evidence="6">Bifunctional 3-phenylpropionate/cinnamic acid dioxygenase ferredoxin subunit</fullName>
    </submittedName>
</protein>
<dbReference type="Proteomes" id="UP000605568">
    <property type="component" value="Unassembled WGS sequence"/>
</dbReference>
<dbReference type="InterPro" id="IPR017941">
    <property type="entry name" value="Rieske_2Fe-2S"/>
</dbReference>
<gene>
    <name evidence="6" type="primary">hcaC</name>
    <name evidence="6" type="ORF">GCM10017774_19160</name>
</gene>
<keyword evidence="6" id="KW-0223">Dioxygenase</keyword>
<evidence type="ECO:0000313" key="6">
    <source>
        <dbReference type="EMBL" id="GHH34727.1"/>
    </source>
</evidence>
<keyword evidence="4" id="KW-0411">Iron-sulfur</keyword>
<keyword evidence="3" id="KW-0408">Iron</keyword>